<comment type="caution">
    <text evidence="3">The sequence shown here is derived from an EMBL/GenBank/DDBJ whole genome shotgun (WGS) entry which is preliminary data.</text>
</comment>
<feature type="domain" description="Stress-response A/B barrel" evidence="2">
    <location>
        <begin position="165"/>
        <end position="257"/>
    </location>
</feature>
<comment type="subunit">
    <text evidence="1">Homodimer.</text>
</comment>
<evidence type="ECO:0000256" key="1">
    <source>
        <dbReference type="ARBA" id="ARBA00011738"/>
    </source>
</evidence>
<organism evidence="3 4">
    <name type="scientific">Heracleum sosnowskyi</name>
    <dbReference type="NCBI Taxonomy" id="360622"/>
    <lineage>
        <taxon>Eukaryota</taxon>
        <taxon>Viridiplantae</taxon>
        <taxon>Streptophyta</taxon>
        <taxon>Embryophyta</taxon>
        <taxon>Tracheophyta</taxon>
        <taxon>Spermatophyta</taxon>
        <taxon>Magnoliopsida</taxon>
        <taxon>eudicotyledons</taxon>
        <taxon>Gunneridae</taxon>
        <taxon>Pentapetalae</taxon>
        <taxon>asterids</taxon>
        <taxon>campanulids</taxon>
        <taxon>Apiales</taxon>
        <taxon>Apiaceae</taxon>
        <taxon>Apioideae</taxon>
        <taxon>apioid superclade</taxon>
        <taxon>Tordylieae</taxon>
        <taxon>Tordyliinae</taxon>
        <taxon>Heracleum</taxon>
    </lineage>
</organism>
<reference evidence="3" key="1">
    <citation type="submission" date="2023-02" db="EMBL/GenBank/DDBJ databases">
        <title>Genome of toxic invasive species Heracleum sosnowskyi carries increased number of genes despite the absence of recent whole-genome duplications.</title>
        <authorList>
            <person name="Schelkunov M."/>
            <person name="Shtratnikova V."/>
            <person name="Makarenko M."/>
            <person name="Klepikova A."/>
            <person name="Omelchenko D."/>
            <person name="Novikova G."/>
            <person name="Obukhova E."/>
            <person name="Bogdanov V."/>
            <person name="Penin A."/>
            <person name="Logacheva M."/>
        </authorList>
    </citation>
    <scope>NUCLEOTIDE SEQUENCE</scope>
    <source>
        <strain evidence="3">Hsosn_3</strain>
        <tissue evidence="3">Leaf</tissue>
    </source>
</reference>
<dbReference type="Gene3D" id="3.30.70.100">
    <property type="match status" value="2"/>
</dbReference>
<dbReference type="PANTHER" id="PTHR33178:SF3">
    <property type="entry name" value="STRESS-RESPONSE A_B BARREL DOMAIN-CONTAINING PROTEIN UP3"/>
    <property type="match status" value="1"/>
</dbReference>
<evidence type="ECO:0000259" key="2">
    <source>
        <dbReference type="PROSITE" id="PS51502"/>
    </source>
</evidence>
<reference evidence="3" key="2">
    <citation type="submission" date="2023-05" db="EMBL/GenBank/DDBJ databases">
        <authorList>
            <person name="Schelkunov M.I."/>
        </authorList>
    </citation>
    <scope>NUCLEOTIDE SEQUENCE</scope>
    <source>
        <strain evidence="3">Hsosn_3</strain>
        <tissue evidence="3">Leaf</tissue>
    </source>
</reference>
<name>A0AAD8HFD5_9APIA</name>
<feature type="domain" description="Stress-response A/B barrel" evidence="2">
    <location>
        <begin position="55"/>
        <end position="149"/>
    </location>
</feature>
<sequence>MICGRLCTRIHFPFLSPSKLNASSPISRGFNFNHRRSSSSPSISPIKMSTKSQIIEHIVLLKVKPDTDPSKVASMINGLNSLISLDQVVHLSAGALHRTRSSSLTFTHMLHSRYNSKEELNAYSAHPAHVSVVTEFVKPIAEDIMAVDWIGSDLSGPVALPAGSAMRVTFLKVKEGLGEEVSDEVLGVIGGIKDKFPVIDQISFGKNFSPDRAKGYSIASLAVFPGLSELDGLDTQAAELEKEKARDMLDSVLVLDYVILPQQQSASL</sequence>
<dbReference type="Pfam" id="PF07876">
    <property type="entry name" value="Dabb"/>
    <property type="match status" value="2"/>
</dbReference>
<evidence type="ECO:0000313" key="3">
    <source>
        <dbReference type="EMBL" id="KAK1365188.1"/>
    </source>
</evidence>
<dbReference type="AlphaFoldDB" id="A0AAD8HFD5"/>
<protein>
    <submittedName>
        <fullName evidence="3">Transcription regulator AsnC-type</fullName>
    </submittedName>
</protein>
<accession>A0AAD8HFD5</accession>
<dbReference type="SUPFAM" id="SSF54909">
    <property type="entry name" value="Dimeric alpha+beta barrel"/>
    <property type="match status" value="2"/>
</dbReference>
<evidence type="ECO:0000313" key="4">
    <source>
        <dbReference type="Proteomes" id="UP001237642"/>
    </source>
</evidence>
<dbReference type="SMART" id="SM00886">
    <property type="entry name" value="Dabb"/>
    <property type="match status" value="2"/>
</dbReference>
<dbReference type="Proteomes" id="UP001237642">
    <property type="component" value="Unassembled WGS sequence"/>
</dbReference>
<dbReference type="InterPro" id="IPR044662">
    <property type="entry name" value="HS1/DABB1-like"/>
</dbReference>
<dbReference type="InterPro" id="IPR013097">
    <property type="entry name" value="Dabb"/>
</dbReference>
<dbReference type="InterPro" id="IPR011008">
    <property type="entry name" value="Dimeric_a/b-barrel"/>
</dbReference>
<proteinExistence type="predicted"/>
<dbReference type="PANTHER" id="PTHR33178">
    <property type="match status" value="1"/>
</dbReference>
<keyword evidence="4" id="KW-1185">Reference proteome</keyword>
<gene>
    <name evidence="3" type="ORF">POM88_040749</name>
</gene>
<dbReference type="PROSITE" id="PS51502">
    <property type="entry name" value="S_R_A_B_BARREL"/>
    <property type="match status" value="2"/>
</dbReference>
<dbReference type="EMBL" id="JAUIZM010000009">
    <property type="protein sequence ID" value="KAK1365188.1"/>
    <property type="molecule type" value="Genomic_DNA"/>
</dbReference>